<name>A0A8J2JCF4_9HEXA</name>
<organism evidence="1 2">
    <name type="scientific">Allacma fusca</name>
    <dbReference type="NCBI Taxonomy" id="39272"/>
    <lineage>
        <taxon>Eukaryota</taxon>
        <taxon>Metazoa</taxon>
        <taxon>Ecdysozoa</taxon>
        <taxon>Arthropoda</taxon>
        <taxon>Hexapoda</taxon>
        <taxon>Collembola</taxon>
        <taxon>Symphypleona</taxon>
        <taxon>Sminthuridae</taxon>
        <taxon>Allacma</taxon>
    </lineage>
</organism>
<accession>A0A8J2JCF4</accession>
<dbReference type="Proteomes" id="UP000708208">
    <property type="component" value="Unassembled WGS sequence"/>
</dbReference>
<protein>
    <submittedName>
        <fullName evidence="1">Uncharacterized protein</fullName>
    </submittedName>
</protein>
<keyword evidence="2" id="KW-1185">Reference proteome</keyword>
<evidence type="ECO:0000313" key="1">
    <source>
        <dbReference type="EMBL" id="CAG7692619.1"/>
    </source>
</evidence>
<feature type="non-terminal residue" evidence="1">
    <location>
        <position position="34"/>
    </location>
</feature>
<evidence type="ECO:0000313" key="2">
    <source>
        <dbReference type="Proteomes" id="UP000708208"/>
    </source>
</evidence>
<proteinExistence type="predicted"/>
<reference evidence="1" key="1">
    <citation type="submission" date="2021-06" db="EMBL/GenBank/DDBJ databases">
        <authorList>
            <person name="Hodson N. C."/>
            <person name="Mongue J. A."/>
            <person name="Jaron S. K."/>
        </authorList>
    </citation>
    <scope>NUCLEOTIDE SEQUENCE</scope>
</reference>
<sequence length="34" mass="3555">MSTCVVDGVSMSRNALIDGKTHGYDLMTGIPATL</sequence>
<comment type="caution">
    <text evidence="1">The sequence shown here is derived from an EMBL/GenBank/DDBJ whole genome shotgun (WGS) entry which is preliminary data.</text>
</comment>
<gene>
    <name evidence="1" type="ORF">AFUS01_LOCUS3700</name>
</gene>
<dbReference type="AlphaFoldDB" id="A0A8J2JCF4"/>
<dbReference type="EMBL" id="CAJVCH010022363">
    <property type="protein sequence ID" value="CAG7692619.1"/>
    <property type="molecule type" value="Genomic_DNA"/>
</dbReference>